<sequence>MGLNPDFNFGANILLLQRGKIPVIMSYRIREFRSIVQEVDMNRIMEGLVIGLFSGLSVWTAQALGAPYWAIAVSAAVGGFLGVWIGQMVSGKS</sequence>
<gene>
    <name evidence="2" type="ORF">RU07_22930</name>
</gene>
<keyword evidence="1" id="KW-0812">Transmembrane</keyword>
<accession>A0A0D0JRT4</accession>
<feature type="transmembrane region" description="Helical" evidence="1">
    <location>
        <begin position="68"/>
        <end position="86"/>
    </location>
</feature>
<keyword evidence="1" id="KW-1133">Transmembrane helix</keyword>
<comment type="caution">
    <text evidence="2">The sequence shown here is derived from an EMBL/GenBank/DDBJ whole genome shotgun (WGS) entry which is preliminary data.</text>
</comment>
<proteinExistence type="predicted"/>
<dbReference type="EMBL" id="JXQV01000045">
    <property type="protein sequence ID" value="KIP98092.1"/>
    <property type="molecule type" value="Genomic_DNA"/>
</dbReference>
<dbReference type="Proteomes" id="UP000035017">
    <property type="component" value="Unassembled WGS sequence"/>
</dbReference>
<organism evidence="2 3">
    <name type="scientific">Agrobacterium tumefaciens</name>
    <dbReference type="NCBI Taxonomy" id="358"/>
    <lineage>
        <taxon>Bacteria</taxon>
        <taxon>Pseudomonadati</taxon>
        <taxon>Pseudomonadota</taxon>
        <taxon>Alphaproteobacteria</taxon>
        <taxon>Hyphomicrobiales</taxon>
        <taxon>Rhizobiaceae</taxon>
        <taxon>Rhizobium/Agrobacterium group</taxon>
        <taxon>Agrobacterium</taxon>
        <taxon>Agrobacterium tumefaciens complex</taxon>
    </lineage>
</organism>
<dbReference type="AlphaFoldDB" id="A0A0D0JRT4"/>
<keyword evidence="1" id="KW-0472">Membrane</keyword>
<evidence type="ECO:0000256" key="1">
    <source>
        <dbReference type="SAM" id="Phobius"/>
    </source>
</evidence>
<evidence type="ECO:0000313" key="3">
    <source>
        <dbReference type="Proteomes" id="UP000035017"/>
    </source>
</evidence>
<protein>
    <submittedName>
        <fullName evidence="2">Uncharacterized protein</fullName>
    </submittedName>
</protein>
<name>A0A0D0JRT4_AGRTU</name>
<evidence type="ECO:0000313" key="2">
    <source>
        <dbReference type="EMBL" id="KIP98092.1"/>
    </source>
</evidence>
<reference evidence="2 3" key="1">
    <citation type="submission" date="2014-12" db="EMBL/GenBank/DDBJ databases">
        <title>16Stimator: statistical estimation of ribosomal gene copy numbers from draft genome assemblies.</title>
        <authorList>
            <person name="Perisin M.A."/>
            <person name="Vetter M."/>
            <person name="Gilbert J.A."/>
            <person name="Bergelson J."/>
        </authorList>
    </citation>
    <scope>NUCLEOTIDE SEQUENCE [LARGE SCALE GENOMIC DNA]</scope>
    <source>
        <strain evidence="2 3">MEJ076</strain>
    </source>
</reference>